<evidence type="ECO:0000313" key="3">
    <source>
        <dbReference type="Proteomes" id="UP000182961"/>
    </source>
</evidence>
<dbReference type="AlphaFoldDB" id="A0A1I4TG78"/>
<dbReference type="RefSeq" id="WP_024980189.1">
    <property type="nucleotide sequence ID" value="NZ_CBCRUM010000008.1"/>
</dbReference>
<dbReference type="InterPro" id="IPR041685">
    <property type="entry name" value="AAA_GajA/Old/RecF-like"/>
</dbReference>
<dbReference type="Proteomes" id="UP000182961">
    <property type="component" value="Unassembled WGS sequence"/>
</dbReference>
<dbReference type="Pfam" id="PF13175">
    <property type="entry name" value="AAA_15"/>
    <property type="match status" value="1"/>
</dbReference>
<evidence type="ECO:0000313" key="2">
    <source>
        <dbReference type="EMBL" id="SFM75798.1"/>
    </source>
</evidence>
<gene>
    <name evidence="2" type="ORF">SAMN05444143_102112</name>
</gene>
<dbReference type="EMBL" id="FOUT01000002">
    <property type="protein sequence ID" value="SFM75798.1"/>
    <property type="molecule type" value="Genomic_DNA"/>
</dbReference>
<dbReference type="InterPro" id="IPR003593">
    <property type="entry name" value="AAA+_ATPase"/>
</dbReference>
<dbReference type="eggNOG" id="COG3593">
    <property type="taxonomic scope" value="Bacteria"/>
</dbReference>
<dbReference type="InterPro" id="IPR034139">
    <property type="entry name" value="TOPRIM_OLD"/>
</dbReference>
<accession>A0A1I4TG78</accession>
<name>A0A1I4TG78_9FLAO</name>
<reference evidence="3" key="1">
    <citation type="submission" date="2016-10" db="EMBL/GenBank/DDBJ databases">
        <authorList>
            <person name="Varghese N."/>
            <person name="Submissions S."/>
        </authorList>
    </citation>
    <scope>NUCLEOTIDE SEQUENCE [LARGE SCALE GENOMIC DNA]</scope>
    <source>
        <strain evidence="3">DSM 4002</strain>
    </source>
</reference>
<dbReference type="InterPro" id="IPR027417">
    <property type="entry name" value="P-loop_NTPase"/>
</dbReference>
<dbReference type="Pfam" id="PF20469">
    <property type="entry name" value="OLD-like_TOPRIM"/>
    <property type="match status" value="1"/>
</dbReference>
<feature type="domain" description="AAA+ ATPase" evidence="1">
    <location>
        <begin position="24"/>
        <end position="252"/>
    </location>
</feature>
<dbReference type="Gene3D" id="3.40.50.300">
    <property type="entry name" value="P-loop containing nucleotide triphosphate hydrolases"/>
    <property type="match status" value="1"/>
</dbReference>
<sequence>MISIPITINLTELWTTKTFSKNEWGEINLIVGPNGTGKSLFADQLKKQLDTNGYKTRLLNAERLSGLEKQAYSSFTSNGLGLPLTKGFDLSKTDDLKKQGENYGLSASAFVILKERLDVRIKIEALLSDIFNKTIRLVEEGGFLKPKIQNNIGGAEYGLKESECHGLKELVTLLTFLYDESKNCLVLDEPELHLHPQFQSFFLSEIRKFAGDPKSDPSKKLFFIITHSPYFLDLRTIDDLKSILVCHYNQPPNFVEALEEQDEYILKKFLPRFNTHHKQFFFSTNPVFVEGYTDQQIITLLFDKLNYNISASGSSIIDVGGKDELAVFFRLCNKLQIKARIIADLDALFKGKLREIAQESLECKTYVQNEGLGTDLANLIGDLERKLKEIADDLIAKNSTDNDIIHLIDFLKPISQISDKRHTVITALLIGLLKFKEKIIFVVSEQQKAKINFIIPRFYQLLEALKSANIFIFPKGEIENYYTQTSLDYLNFSDKDKNSSFHTEREYILTSNDNIELEENYHELIPILKASVPQIKVNLSKHLKYQVVEWIQTVQRAISKGDITEIEGLKTNAKIDYKLFSQIIQVESLEIEDDKRFICKLKINKSLTSIDKEIEFNEKTIPHDFEFTI</sequence>
<organism evidence="2 3">
    <name type="scientific">Flavobacterium succinicans</name>
    <dbReference type="NCBI Taxonomy" id="29536"/>
    <lineage>
        <taxon>Bacteria</taxon>
        <taxon>Pseudomonadati</taxon>
        <taxon>Bacteroidota</taxon>
        <taxon>Flavobacteriia</taxon>
        <taxon>Flavobacteriales</taxon>
        <taxon>Flavobacteriaceae</taxon>
        <taxon>Flavobacterium</taxon>
    </lineage>
</organism>
<dbReference type="SUPFAM" id="SSF52540">
    <property type="entry name" value="P-loop containing nucleoside triphosphate hydrolases"/>
    <property type="match status" value="1"/>
</dbReference>
<dbReference type="PANTHER" id="PTHR43581">
    <property type="entry name" value="ATP/GTP PHOSPHATASE"/>
    <property type="match status" value="1"/>
</dbReference>
<dbReference type="InterPro" id="IPR051396">
    <property type="entry name" value="Bact_Antivir_Def_Nuclease"/>
</dbReference>
<evidence type="ECO:0000259" key="1">
    <source>
        <dbReference type="SMART" id="SM00382"/>
    </source>
</evidence>
<dbReference type="SMART" id="SM00382">
    <property type="entry name" value="AAA"/>
    <property type="match status" value="1"/>
</dbReference>
<keyword evidence="3" id="KW-1185">Reference proteome</keyword>
<proteinExistence type="predicted"/>
<protein>
    <submittedName>
        <fullName evidence="2">AAA ATPase domain-containing protein</fullName>
    </submittedName>
</protein>
<dbReference type="PANTHER" id="PTHR43581:SF2">
    <property type="entry name" value="EXCINUCLEASE ATPASE SUBUNIT"/>
    <property type="match status" value="1"/>
</dbReference>
<dbReference type="CDD" id="cd01026">
    <property type="entry name" value="TOPRIM_OLD"/>
    <property type="match status" value="1"/>
</dbReference>